<feature type="transmembrane region" description="Helical" evidence="1">
    <location>
        <begin position="27"/>
        <end position="46"/>
    </location>
</feature>
<dbReference type="EMBL" id="JACHFH010000048">
    <property type="protein sequence ID" value="MBB5337423.1"/>
    <property type="molecule type" value="Genomic_DNA"/>
</dbReference>
<keyword evidence="1" id="KW-0812">Transmembrane</keyword>
<reference evidence="2 3" key="1">
    <citation type="submission" date="2020-08" db="EMBL/GenBank/DDBJ databases">
        <title>Genomic Encyclopedia of Type Strains, Phase IV (KMG-IV): sequencing the most valuable type-strain genomes for metagenomic binning, comparative biology and taxonomic classification.</title>
        <authorList>
            <person name="Goeker M."/>
        </authorList>
    </citation>
    <scope>NUCLEOTIDE SEQUENCE [LARGE SCALE GENOMIC DNA]</scope>
    <source>
        <strain evidence="2 3">DSM 24661</strain>
    </source>
</reference>
<name>A0A840UX29_9FIRM</name>
<gene>
    <name evidence="2" type="ORF">HNR32_002585</name>
</gene>
<dbReference type="PANTHER" id="PTHR34980">
    <property type="entry name" value="INNER MEMBRANE PROTEIN-RELATED-RELATED"/>
    <property type="match status" value="1"/>
</dbReference>
<dbReference type="Proteomes" id="UP000559117">
    <property type="component" value="Unassembled WGS sequence"/>
</dbReference>
<evidence type="ECO:0000313" key="3">
    <source>
        <dbReference type="Proteomes" id="UP000559117"/>
    </source>
</evidence>
<accession>A0A840UX29</accession>
<proteinExistence type="predicted"/>
<sequence length="124" mass="14366">MTFPEALRTCIKEKYATFNGRASRSEFWFFELFIWILTLINGKAFIYSVDNFFMEIISGIISIALLALFVPIVAVAIRRLHDIGKSGWYLLSAMGFCADYWLDSSYLLAGTALGRWRKQIWRYA</sequence>
<evidence type="ECO:0000313" key="2">
    <source>
        <dbReference type="EMBL" id="MBB5337423.1"/>
    </source>
</evidence>
<dbReference type="InterPro" id="IPR008523">
    <property type="entry name" value="DUF805"/>
</dbReference>
<keyword evidence="1" id="KW-0472">Membrane</keyword>
<evidence type="ECO:0000256" key="1">
    <source>
        <dbReference type="SAM" id="Phobius"/>
    </source>
</evidence>
<feature type="transmembrane region" description="Helical" evidence="1">
    <location>
        <begin position="52"/>
        <end position="76"/>
    </location>
</feature>
<dbReference type="PANTHER" id="PTHR34980:SF2">
    <property type="entry name" value="INNER MEMBRANE PROTEIN YHAH-RELATED"/>
    <property type="match status" value="1"/>
</dbReference>
<feature type="transmembrane region" description="Helical" evidence="1">
    <location>
        <begin position="88"/>
        <end position="109"/>
    </location>
</feature>
<protein>
    <submittedName>
        <fullName evidence="2">Uncharacterized membrane protein YhaH (DUF805 family)</fullName>
    </submittedName>
</protein>
<keyword evidence="1" id="KW-1133">Transmembrane helix</keyword>
<dbReference type="AlphaFoldDB" id="A0A840UX29"/>
<comment type="caution">
    <text evidence="2">The sequence shown here is derived from an EMBL/GenBank/DDBJ whole genome shotgun (WGS) entry which is preliminary data.</text>
</comment>
<keyword evidence="3" id="KW-1185">Reference proteome</keyword>
<organism evidence="2 3">
    <name type="scientific">Pectinatus brassicae</name>
    <dbReference type="NCBI Taxonomy" id="862415"/>
    <lineage>
        <taxon>Bacteria</taxon>
        <taxon>Bacillati</taxon>
        <taxon>Bacillota</taxon>
        <taxon>Negativicutes</taxon>
        <taxon>Selenomonadales</taxon>
        <taxon>Selenomonadaceae</taxon>
        <taxon>Pectinatus</taxon>
    </lineage>
</organism>
<dbReference type="Pfam" id="PF05656">
    <property type="entry name" value="DUF805"/>
    <property type="match status" value="1"/>
</dbReference>
<dbReference type="GO" id="GO:0005886">
    <property type="term" value="C:plasma membrane"/>
    <property type="evidence" value="ECO:0007669"/>
    <property type="project" value="TreeGrafter"/>
</dbReference>